<gene>
    <name evidence="1" type="ORF">Zmor_023623</name>
</gene>
<reference evidence="1" key="1">
    <citation type="journal article" date="2023" name="G3 (Bethesda)">
        <title>Whole genome assemblies of Zophobas morio and Tenebrio molitor.</title>
        <authorList>
            <person name="Kaur S."/>
            <person name="Stinson S.A."/>
            <person name="diCenzo G.C."/>
        </authorList>
    </citation>
    <scope>NUCLEOTIDE SEQUENCE</scope>
    <source>
        <strain evidence="1">QUZm001</strain>
    </source>
</reference>
<dbReference type="EMBL" id="JALNTZ010000007">
    <property type="protein sequence ID" value="KAJ3646011.1"/>
    <property type="molecule type" value="Genomic_DNA"/>
</dbReference>
<dbReference type="AlphaFoldDB" id="A0AA38M7A5"/>
<name>A0AA38M7A5_9CUCU</name>
<dbReference type="InterPro" id="IPR036179">
    <property type="entry name" value="Ig-like_dom_sf"/>
</dbReference>
<keyword evidence="2" id="KW-1185">Reference proteome</keyword>
<evidence type="ECO:0008006" key="3">
    <source>
        <dbReference type="Google" id="ProtNLM"/>
    </source>
</evidence>
<dbReference type="CDD" id="cd00096">
    <property type="entry name" value="Ig"/>
    <property type="match status" value="1"/>
</dbReference>
<dbReference type="Proteomes" id="UP001168821">
    <property type="component" value="Unassembled WGS sequence"/>
</dbReference>
<organism evidence="1 2">
    <name type="scientific">Zophobas morio</name>
    <dbReference type="NCBI Taxonomy" id="2755281"/>
    <lineage>
        <taxon>Eukaryota</taxon>
        <taxon>Metazoa</taxon>
        <taxon>Ecdysozoa</taxon>
        <taxon>Arthropoda</taxon>
        <taxon>Hexapoda</taxon>
        <taxon>Insecta</taxon>
        <taxon>Pterygota</taxon>
        <taxon>Neoptera</taxon>
        <taxon>Endopterygota</taxon>
        <taxon>Coleoptera</taxon>
        <taxon>Polyphaga</taxon>
        <taxon>Cucujiformia</taxon>
        <taxon>Tenebrionidae</taxon>
        <taxon>Zophobas</taxon>
    </lineage>
</organism>
<protein>
    <recommendedName>
        <fullName evidence="3">Ig-like domain-containing protein</fullName>
    </recommendedName>
</protein>
<accession>A0AA38M7A5</accession>
<dbReference type="InterPro" id="IPR013783">
    <property type="entry name" value="Ig-like_fold"/>
</dbReference>
<proteinExistence type="predicted"/>
<sequence length="129" mass="14229">MAKEDEVTCTPLQFIKQLSFENYSASDETSDVPSGGDVWVLVIKNAKPSDSGIYVCEVNSNPIVRSFHKLSVLSKALLPPSNTTDPSQYEEQKQQFSSRNHNYTDCCVGRNVSSNCLGFCNIQSILEGT</sequence>
<dbReference type="Gene3D" id="2.60.40.10">
    <property type="entry name" value="Immunoglobulins"/>
    <property type="match status" value="1"/>
</dbReference>
<comment type="caution">
    <text evidence="1">The sequence shown here is derived from an EMBL/GenBank/DDBJ whole genome shotgun (WGS) entry which is preliminary data.</text>
</comment>
<evidence type="ECO:0000313" key="1">
    <source>
        <dbReference type="EMBL" id="KAJ3646011.1"/>
    </source>
</evidence>
<dbReference type="SUPFAM" id="SSF48726">
    <property type="entry name" value="Immunoglobulin"/>
    <property type="match status" value="1"/>
</dbReference>
<evidence type="ECO:0000313" key="2">
    <source>
        <dbReference type="Proteomes" id="UP001168821"/>
    </source>
</evidence>